<evidence type="ECO:0000313" key="5">
    <source>
        <dbReference type="EMBL" id="KAF8903659.1"/>
    </source>
</evidence>
<feature type="chain" id="PRO_5040312342" description="DUF6534 domain-containing protein" evidence="3">
    <location>
        <begin position="18"/>
        <end position="266"/>
    </location>
</feature>
<feature type="transmembrane region" description="Helical" evidence="2">
    <location>
        <begin position="153"/>
        <end position="178"/>
    </location>
</feature>
<evidence type="ECO:0000313" key="6">
    <source>
        <dbReference type="Proteomes" id="UP000724874"/>
    </source>
</evidence>
<keyword evidence="6" id="KW-1185">Reference proteome</keyword>
<feature type="transmembrane region" description="Helical" evidence="2">
    <location>
        <begin position="67"/>
        <end position="88"/>
    </location>
</feature>
<dbReference type="Proteomes" id="UP000724874">
    <property type="component" value="Unassembled WGS sequence"/>
</dbReference>
<dbReference type="PANTHER" id="PTHR40465:SF1">
    <property type="entry name" value="DUF6534 DOMAIN-CONTAINING PROTEIN"/>
    <property type="match status" value="1"/>
</dbReference>
<dbReference type="Pfam" id="PF20152">
    <property type="entry name" value="DUF6534"/>
    <property type="match status" value="1"/>
</dbReference>
<evidence type="ECO:0000259" key="4">
    <source>
        <dbReference type="Pfam" id="PF20152"/>
    </source>
</evidence>
<gene>
    <name evidence="5" type="ORF">CPB84DRAFT_1773829</name>
</gene>
<feature type="region of interest" description="Disordered" evidence="1">
    <location>
        <begin position="235"/>
        <end position="266"/>
    </location>
</feature>
<feature type="transmembrane region" description="Helical" evidence="2">
    <location>
        <begin position="184"/>
        <end position="204"/>
    </location>
</feature>
<name>A0A9P5NR44_GYMJU</name>
<comment type="caution">
    <text evidence="5">The sequence shown here is derived from an EMBL/GenBank/DDBJ whole genome shotgun (WGS) entry which is preliminary data.</text>
</comment>
<evidence type="ECO:0000256" key="2">
    <source>
        <dbReference type="SAM" id="Phobius"/>
    </source>
</evidence>
<accession>A0A9P5NR44</accession>
<dbReference type="OrthoDB" id="2929525at2759"/>
<evidence type="ECO:0000256" key="3">
    <source>
        <dbReference type="SAM" id="SignalP"/>
    </source>
</evidence>
<dbReference type="EMBL" id="JADNYJ010000029">
    <property type="protein sequence ID" value="KAF8903659.1"/>
    <property type="molecule type" value="Genomic_DNA"/>
</dbReference>
<dbReference type="InterPro" id="IPR045339">
    <property type="entry name" value="DUF6534"/>
</dbReference>
<dbReference type="PANTHER" id="PTHR40465">
    <property type="entry name" value="CHROMOSOME 1, WHOLE GENOME SHOTGUN SEQUENCE"/>
    <property type="match status" value="1"/>
</dbReference>
<feature type="compositionally biased region" description="Polar residues" evidence="1">
    <location>
        <begin position="235"/>
        <end position="248"/>
    </location>
</feature>
<dbReference type="AlphaFoldDB" id="A0A9P5NR44"/>
<sequence length="266" mass="29623">MVIILLTLEMFHSFTAAHTIYYDTVTRWNRAEINSYSLSANVANETLITFLVQCFFSHRIQRLSKKLSIGVACFGLAVLRFLAAMAMSVESVIDVHRTPNWVVFIARFNWLITSALALGAATDIIIAVSMLSYLRRLASPTNLRSTAQTLNRLIWFSLQTGLLTSLTSLAVIICFQAMRNLVWFALYIILAKIYSNSALAALNARPLRRSSRRSRALSPDLDFATVPPVLSIPLQVSQPSSSSETDSYPPTLPPKPQLMPENKGLL</sequence>
<organism evidence="5 6">
    <name type="scientific">Gymnopilus junonius</name>
    <name type="common">Spectacular rustgill mushroom</name>
    <name type="synonym">Gymnopilus spectabilis subsp. junonius</name>
    <dbReference type="NCBI Taxonomy" id="109634"/>
    <lineage>
        <taxon>Eukaryota</taxon>
        <taxon>Fungi</taxon>
        <taxon>Dikarya</taxon>
        <taxon>Basidiomycota</taxon>
        <taxon>Agaricomycotina</taxon>
        <taxon>Agaricomycetes</taxon>
        <taxon>Agaricomycetidae</taxon>
        <taxon>Agaricales</taxon>
        <taxon>Agaricineae</taxon>
        <taxon>Hymenogastraceae</taxon>
        <taxon>Gymnopilus</taxon>
    </lineage>
</organism>
<protein>
    <recommendedName>
        <fullName evidence="4">DUF6534 domain-containing protein</fullName>
    </recommendedName>
</protein>
<feature type="signal peptide" evidence="3">
    <location>
        <begin position="1"/>
        <end position="17"/>
    </location>
</feature>
<proteinExistence type="predicted"/>
<evidence type="ECO:0000256" key="1">
    <source>
        <dbReference type="SAM" id="MobiDB-lite"/>
    </source>
</evidence>
<reference evidence="5" key="1">
    <citation type="submission" date="2020-11" db="EMBL/GenBank/DDBJ databases">
        <authorList>
            <consortium name="DOE Joint Genome Institute"/>
            <person name="Ahrendt S."/>
            <person name="Riley R."/>
            <person name="Andreopoulos W."/>
            <person name="LaButti K."/>
            <person name="Pangilinan J."/>
            <person name="Ruiz-duenas F.J."/>
            <person name="Barrasa J.M."/>
            <person name="Sanchez-Garcia M."/>
            <person name="Camarero S."/>
            <person name="Miyauchi S."/>
            <person name="Serrano A."/>
            <person name="Linde D."/>
            <person name="Babiker R."/>
            <person name="Drula E."/>
            <person name="Ayuso-Fernandez I."/>
            <person name="Pacheco R."/>
            <person name="Padilla G."/>
            <person name="Ferreira P."/>
            <person name="Barriuso J."/>
            <person name="Kellner H."/>
            <person name="Castanera R."/>
            <person name="Alfaro M."/>
            <person name="Ramirez L."/>
            <person name="Pisabarro A.G."/>
            <person name="Kuo A."/>
            <person name="Tritt A."/>
            <person name="Lipzen A."/>
            <person name="He G."/>
            <person name="Yan M."/>
            <person name="Ng V."/>
            <person name="Cullen D."/>
            <person name="Martin F."/>
            <person name="Rosso M.-N."/>
            <person name="Henrissat B."/>
            <person name="Hibbett D."/>
            <person name="Martinez A.T."/>
            <person name="Grigoriev I.V."/>
        </authorList>
    </citation>
    <scope>NUCLEOTIDE SEQUENCE</scope>
    <source>
        <strain evidence="5">AH 44721</strain>
    </source>
</reference>
<keyword evidence="3" id="KW-0732">Signal</keyword>
<keyword evidence="2" id="KW-0472">Membrane</keyword>
<keyword evidence="2" id="KW-1133">Transmembrane helix</keyword>
<keyword evidence="2" id="KW-0812">Transmembrane</keyword>
<feature type="domain" description="DUF6534" evidence="4">
    <location>
        <begin position="120"/>
        <end position="205"/>
    </location>
</feature>
<feature type="transmembrane region" description="Helical" evidence="2">
    <location>
        <begin position="108"/>
        <end position="133"/>
    </location>
</feature>